<sequence length="319" mass="35112">MERDSTSGRRGMVLRLLVLLLLAAPALANYPLFDVATRMRVLLVPRDAAVGAVIYRLRATDSDFDYPLHFDVGGDGAGAQVAVVRLDNLPCTRNMSYCQANVVLARKLDAGRVYDVRLRVRDSRGDATSIDAIVQLSNNSTPVDATFPRRPTLVMVPEDTKPGTELDYVIVRKNPRNSRHAIVELWGSPLFTLAQRLSSRTDTNASIILAGPLDYETQAMYTLDLYALDPFVEPGQDTRNIAGFQVAVVVVDVQDTPPEFIEAPPVTQLSPTLQVGDEVVRVRAEDGDKGKPRQIRYGLVSEGSPFTTFFTVDERTGGY</sequence>
<evidence type="ECO:0000256" key="5">
    <source>
        <dbReference type="ARBA" id="ARBA00022889"/>
    </source>
</evidence>
<feature type="chain" id="PRO_5039369136" evidence="9">
    <location>
        <begin position="29"/>
        <end position="319"/>
    </location>
</feature>
<evidence type="ECO:0000259" key="10">
    <source>
        <dbReference type="PROSITE" id="PS50268"/>
    </source>
</evidence>
<dbReference type="CDD" id="cd11304">
    <property type="entry name" value="Cadherin_repeat"/>
    <property type="match status" value="2"/>
</dbReference>
<feature type="domain" description="Cadherin" evidence="10">
    <location>
        <begin position="159"/>
        <end position="260"/>
    </location>
</feature>
<keyword evidence="9" id="KW-0732">Signal</keyword>
<dbReference type="InterPro" id="IPR002126">
    <property type="entry name" value="Cadherin-like_dom"/>
</dbReference>
<keyword evidence="2" id="KW-0812">Transmembrane</keyword>
<gene>
    <name evidence="12" type="primary">LOC127750811</name>
</gene>
<dbReference type="Gene3D" id="2.60.40.60">
    <property type="entry name" value="Cadherins"/>
    <property type="match status" value="2"/>
</dbReference>
<name>A0A9C6X520_FRAOC</name>
<keyword evidence="3" id="KW-0677">Repeat</keyword>
<dbReference type="GeneID" id="127750811"/>
<dbReference type="PANTHER" id="PTHR24025:SF23">
    <property type="entry name" value="NEURAL-CADHERIN"/>
    <property type="match status" value="1"/>
</dbReference>
<accession>A0A9C6X520</accession>
<protein>
    <submittedName>
        <fullName evidence="12">Cadherin-86C-like</fullName>
    </submittedName>
</protein>
<dbReference type="KEGG" id="foc:127750811"/>
<evidence type="ECO:0000256" key="3">
    <source>
        <dbReference type="ARBA" id="ARBA00022737"/>
    </source>
</evidence>
<dbReference type="GO" id="GO:0007156">
    <property type="term" value="P:homophilic cell adhesion via plasma membrane adhesion molecules"/>
    <property type="evidence" value="ECO:0007669"/>
    <property type="project" value="InterPro"/>
</dbReference>
<dbReference type="OrthoDB" id="8188793at2759"/>
<proteinExistence type="predicted"/>
<evidence type="ECO:0000256" key="7">
    <source>
        <dbReference type="ARBA" id="ARBA00023136"/>
    </source>
</evidence>
<dbReference type="Proteomes" id="UP000504606">
    <property type="component" value="Unplaced"/>
</dbReference>
<evidence type="ECO:0000313" key="12">
    <source>
        <dbReference type="RefSeq" id="XP_052129264.1"/>
    </source>
</evidence>
<dbReference type="PRINTS" id="PR00205">
    <property type="entry name" value="CADHERIN"/>
</dbReference>
<evidence type="ECO:0000256" key="6">
    <source>
        <dbReference type="ARBA" id="ARBA00022989"/>
    </source>
</evidence>
<dbReference type="SUPFAM" id="SSF49313">
    <property type="entry name" value="Cadherin-like"/>
    <property type="match status" value="2"/>
</dbReference>
<dbReference type="RefSeq" id="XP_052129264.1">
    <property type="nucleotide sequence ID" value="XM_052273304.1"/>
</dbReference>
<keyword evidence="4 8" id="KW-0106">Calcium</keyword>
<keyword evidence="11" id="KW-1185">Reference proteome</keyword>
<dbReference type="GO" id="GO:0005509">
    <property type="term" value="F:calcium ion binding"/>
    <property type="evidence" value="ECO:0007669"/>
    <property type="project" value="UniProtKB-UniRule"/>
</dbReference>
<dbReference type="GO" id="GO:0005911">
    <property type="term" value="C:cell-cell junction"/>
    <property type="evidence" value="ECO:0007669"/>
    <property type="project" value="TreeGrafter"/>
</dbReference>
<keyword evidence="5" id="KW-0130">Cell adhesion</keyword>
<evidence type="ECO:0000256" key="9">
    <source>
        <dbReference type="SAM" id="SignalP"/>
    </source>
</evidence>
<evidence type="ECO:0000256" key="8">
    <source>
        <dbReference type="PROSITE-ProRule" id="PRU00043"/>
    </source>
</evidence>
<evidence type="ECO:0000256" key="4">
    <source>
        <dbReference type="ARBA" id="ARBA00022837"/>
    </source>
</evidence>
<feature type="signal peptide" evidence="9">
    <location>
        <begin position="1"/>
        <end position="28"/>
    </location>
</feature>
<reference evidence="12" key="1">
    <citation type="submission" date="2025-08" db="UniProtKB">
        <authorList>
            <consortium name="RefSeq"/>
        </authorList>
    </citation>
    <scope>IDENTIFICATION</scope>
    <source>
        <tissue evidence="12">Whole organism</tissue>
    </source>
</reference>
<keyword evidence="7" id="KW-0472">Membrane</keyword>
<evidence type="ECO:0000256" key="2">
    <source>
        <dbReference type="ARBA" id="ARBA00022692"/>
    </source>
</evidence>
<dbReference type="PANTHER" id="PTHR24025">
    <property type="entry name" value="DESMOGLEIN FAMILY MEMBER"/>
    <property type="match status" value="1"/>
</dbReference>
<evidence type="ECO:0000313" key="11">
    <source>
        <dbReference type="Proteomes" id="UP000504606"/>
    </source>
</evidence>
<comment type="subcellular location">
    <subcellularLocation>
        <location evidence="1">Membrane</location>
    </subcellularLocation>
</comment>
<dbReference type="GO" id="GO:0016020">
    <property type="term" value="C:membrane"/>
    <property type="evidence" value="ECO:0007669"/>
    <property type="project" value="UniProtKB-SubCell"/>
</dbReference>
<dbReference type="InterPro" id="IPR015919">
    <property type="entry name" value="Cadherin-like_sf"/>
</dbReference>
<dbReference type="PROSITE" id="PS50268">
    <property type="entry name" value="CADHERIN_2"/>
    <property type="match status" value="1"/>
</dbReference>
<dbReference type="InterPro" id="IPR050971">
    <property type="entry name" value="Cadherin-domain_protein"/>
</dbReference>
<dbReference type="AlphaFoldDB" id="A0A9C6X520"/>
<organism evidence="11 12">
    <name type="scientific">Frankliniella occidentalis</name>
    <name type="common">Western flower thrips</name>
    <name type="synonym">Euthrips occidentalis</name>
    <dbReference type="NCBI Taxonomy" id="133901"/>
    <lineage>
        <taxon>Eukaryota</taxon>
        <taxon>Metazoa</taxon>
        <taxon>Ecdysozoa</taxon>
        <taxon>Arthropoda</taxon>
        <taxon>Hexapoda</taxon>
        <taxon>Insecta</taxon>
        <taxon>Pterygota</taxon>
        <taxon>Neoptera</taxon>
        <taxon>Paraneoptera</taxon>
        <taxon>Thysanoptera</taxon>
        <taxon>Terebrantia</taxon>
        <taxon>Thripoidea</taxon>
        <taxon>Thripidae</taxon>
        <taxon>Frankliniella</taxon>
    </lineage>
</organism>
<evidence type="ECO:0000256" key="1">
    <source>
        <dbReference type="ARBA" id="ARBA00004370"/>
    </source>
</evidence>
<keyword evidence="6" id="KW-1133">Transmembrane helix</keyword>